<evidence type="ECO:0000256" key="5">
    <source>
        <dbReference type="ARBA" id="ARBA00022989"/>
    </source>
</evidence>
<proteinExistence type="predicted"/>
<dbReference type="InterPro" id="IPR017850">
    <property type="entry name" value="Alkaline_phosphatase_core_sf"/>
</dbReference>
<evidence type="ECO:0000256" key="7">
    <source>
        <dbReference type="SAM" id="Phobius"/>
    </source>
</evidence>
<evidence type="ECO:0000256" key="2">
    <source>
        <dbReference type="ARBA" id="ARBA00004936"/>
    </source>
</evidence>
<dbReference type="AlphaFoldDB" id="A0A7V8KQZ2"/>
<evidence type="ECO:0000256" key="3">
    <source>
        <dbReference type="ARBA" id="ARBA00022475"/>
    </source>
</evidence>
<feature type="domain" description="Sulfatase N-terminal" evidence="8">
    <location>
        <begin position="439"/>
        <end position="738"/>
    </location>
</feature>
<dbReference type="CDD" id="cd16015">
    <property type="entry name" value="LTA_synthase"/>
    <property type="match status" value="1"/>
</dbReference>
<dbReference type="GO" id="GO:0016740">
    <property type="term" value="F:transferase activity"/>
    <property type="evidence" value="ECO:0007669"/>
    <property type="project" value="UniProtKB-KW"/>
</dbReference>
<dbReference type="InterPro" id="IPR000917">
    <property type="entry name" value="Sulfatase_N"/>
</dbReference>
<feature type="transmembrane region" description="Helical" evidence="7">
    <location>
        <begin position="211"/>
        <end position="229"/>
    </location>
</feature>
<sequence>MNIWQTNGDMQQTIIDDSEINEPETEREEATDITKAERVDSTSTIDNVADNAERVRTLSRIAELLRNYEYQLQTTSIADREEQLSCVDILLHRYEDKLQAADNVSVAADSQTEAQPEQTPQKRLNVAARCCKRIGNGIRTMWAKRPKLSYVLYAVVFITITATSVLFLQWSVYSEPVYSDEAEVDDVTRAINGIIGQLTRFVCQMWIEQKMTFLLNFLVLGLAYLALLFIINRFWITTAVFGTVMVVFSVANKFKVSLRNEPIIPADLSFISGGNTGEILSFIPSDGQNLVQMAINGLAIFVISCLILQLLDRRNGVISCRWRPSRFLTAANITAVLARIAAAATSVILLVSFVWNLSVSHSWAQEWAQSLSDTPQLWDSLSDSRNNGPAMTFLRLAHAKTMDKPEDYSKETMEELSERYSNAAREINATRTANLSDNTVIMVLSETFADPTRVPDVSFGIDPVPNIRAIKNNTTSGIMLSPGYGGGTANIEFQALTGMTLANFDSSLQVPYQQLLPHMEQVYSFNQIWNKAYGEDGSVAFHPYYKNLYLRDSNYKKFGFSHLYTLDSDPEIEHQDRLDNSPNVSDAAAYQNVLDSINSVDHPQFIQLVTMQNHMPYNDYYADNEFKAADTSPLPDGERWQIENYAKGVSLTDQATAGFLTQLDHIDEPITVIFYGDHLPSIYTTADSNEANSTILHETDYFIWSNAASASHNAKLAPESADYTSSNYFMASAAEHMNALVSPFLALLTIAHEQVPAISRIIAQAGGIGDGTASSTCLDKQGNTVDMDSLSPEAKQILNDYRLIQYDLSAGKGYLWQTDFFDVKQSERPPLIRRQVPEVQDAVIQTWEYWF</sequence>
<comment type="caution">
    <text evidence="9">The sequence shown here is derived from an EMBL/GenBank/DDBJ whole genome shotgun (WGS) entry which is preliminary data.</text>
</comment>
<organism evidence="9 10">
    <name type="scientific">Bifidobacterium pullorum</name>
    <dbReference type="NCBI Taxonomy" id="78448"/>
    <lineage>
        <taxon>Bacteria</taxon>
        <taxon>Bacillati</taxon>
        <taxon>Actinomycetota</taxon>
        <taxon>Actinomycetes</taxon>
        <taxon>Bifidobacteriales</taxon>
        <taxon>Bifidobacteriaceae</taxon>
        <taxon>Bifidobacterium</taxon>
    </lineage>
</organism>
<feature type="transmembrane region" description="Helical" evidence="7">
    <location>
        <begin position="234"/>
        <end position="251"/>
    </location>
</feature>
<evidence type="ECO:0000259" key="8">
    <source>
        <dbReference type="Pfam" id="PF00884"/>
    </source>
</evidence>
<dbReference type="GO" id="GO:0005886">
    <property type="term" value="C:plasma membrane"/>
    <property type="evidence" value="ECO:0007669"/>
    <property type="project" value="UniProtKB-SubCell"/>
</dbReference>
<keyword evidence="6 7" id="KW-0472">Membrane</keyword>
<feature type="transmembrane region" description="Helical" evidence="7">
    <location>
        <begin position="150"/>
        <end position="170"/>
    </location>
</feature>
<dbReference type="Gene3D" id="3.40.720.10">
    <property type="entry name" value="Alkaline Phosphatase, subunit A"/>
    <property type="match status" value="1"/>
</dbReference>
<feature type="transmembrane region" description="Helical" evidence="7">
    <location>
        <begin position="290"/>
        <end position="311"/>
    </location>
</feature>
<keyword evidence="5 7" id="KW-1133">Transmembrane helix</keyword>
<name>A0A7V8KQZ2_9BIFI</name>
<comment type="pathway">
    <text evidence="2">Cell wall biogenesis; lipoteichoic acid biosynthesis.</text>
</comment>
<accession>A0A7V8KQZ2</accession>
<dbReference type="PANTHER" id="PTHR47371:SF3">
    <property type="entry name" value="PHOSPHOGLYCEROL TRANSFERASE I"/>
    <property type="match status" value="1"/>
</dbReference>
<evidence type="ECO:0000256" key="4">
    <source>
        <dbReference type="ARBA" id="ARBA00022692"/>
    </source>
</evidence>
<comment type="subcellular location">
    <subcellularLocation>
        <location evidence="1">Cell membrane</location>
        <topology evidence="1">Multi-pass membrane protein</topology>
    </subcellularLocation>
</comment>
<keyword evidence="4 7" id="KW-0812">Transmembrane</keyword>
<gene>
    <name evidence="9" type="ORF">BPULL_1970</name>
</gene>
<evidence type="ECO:0000256" key="1">
    <source>
        <dbReference type="ARBA" id="ARBA00004651"/>
    </source>
</evidence>
<dbReference type="Proteomes" id="UP000029109">
    <property type="component" value="Unassembled WGS sequence"/>
</dbReference>
<reference evidence="9 10" key="1">
    <citation type="submission" date="2014-03" db="EMBL/GenBank/DDBJ databases">
        <title>Genomics of Bifidobacteria.</title>
        <authorList>
            <person name="Ventura M."/>
            <person name="Milani C."/>
            <person name="Lugli G.A."/>
        </authorList>
    </citation>
    <scope>NUCLEOTIDE SEQUENCE [LARGE SCALE GENOMIC DNA]</scope>
    <source>
        <strain evidence="9 10">LMG 21816</strain>
    </source>
</reference>
<dbReference type="InterPro" id="IPR050448">
    <property type="entry name" value="OpgB/LTA_synthase_biosynth"/>
</dbReference>
<keyword evidence="3" id="KW-1003">Cell membrane</keyword>
<evidence type="ECO:0000313" key="9">
    <source>
        <dbReference type="EMBL" id="KFI82585.1"/>
    </source>
</evidence>
<dbReference type="EMBL" id="JGZJ01000008">
    <property type="protein sequence ID" value="KFI82585.1"/>
    <property type="molecule type" value="Genomic_DNA"/>
</dbReference>
<dbReference type="Pfam" id="PF00884">
    <property type="entry name" value="Sulfatase"/>
    <property type="match status" value="1"/>
</dbReference>
<evidence type="ECO:0000256" key="6">
    <source>
        <dbReference type="ARBA" id="ARBA00023136"/>
    </source>
</evidence>
<dbReference type="SUPFAM" id="SSF53649">
    <property type="entry name" value="Alkaline phosphatase-like"/>
    <property type="match status" value="1"/>
</dbReference>
<protein>
    <submittedName>
        <fullName evidence="9">Phosphoglycerol transferase</fullName>
    </submittedName>
</protein>
<evidence type="ECO:0000313" key="10">
    <source>
        <dbReference type="Proteomes" id="UP000029109"/>
    </source>
</evidence>
<dbReference type="PANTHER" id="PTHR47371">
    <property type="entry name" value="LIPOTEICHOIC ACID SYNTHASE"/>
    <property type="match status" value="1"/>
</dbReference>
<keyword evidence="9" id="KW-0808">Transferase</keyword>
<feature type="transmembrane region" description="Helical" evidence="7">
    <location>
        <begin position="332"/>
        <end position="355"/>
    </location>
</feature>